<accession>A0A1G2R4G4</accession>
<protein>
    <recommendedName>
        <fullName evidence="3">LamG-like jellyroll fold domain-containing protein</fullName>
    </recommendedName>
</protein>
<sequence length="284" mass="30632">MRKGFTLIELLVVIAIIGLLASIVTVSLSSSQDRAKQAKIESFASQVHHALAADAVGIWDFDDAAAGTANDTSGLQNNGSVSNATATADRNTNLNKAYNFNGRNSSIQISKVLIPNGDSTKTFGTDFTYSVWARTTNTDALFRTILTQKMGGSNNCYTLDYSGYDKQLRLVNNGGVSITGVKVSAGTLTKWTHIVVVHNVVANTTRFYINGVSTPILYGGQATWCTQVPTAVFRIGRPAWDSATNYFNGDIDGVRIYNRALSSAQIQQLYAEGLPSHSLAQYNQ</sequence>
<name>A0A1G2R4G4_9BACT</name>
<organism evidence="1 2">
    <name type="scientific">Candidatus Wildermuthbacteria bacterium RIFCSPHIGHO2_02_FULL_45_25</name>
    <dbReference type="NCBI Taxonomy" id="1802450"/>
    <lineage>
        <taxon>Bacteria</taxon>
        <taxon>Candidatus Wildermuthiibacteriota</taxon>
    </lineage>
</organism>
<dbReference type="PANTHER" id="PTHR42535">
    <property type="entry name" value="OOKINETE PROTEIN, PUTATIVE-RELATED"/>
    <property type="match status" value="1"/>
</dbReference>
<comment type="caution">
    <text evidence="1">The sequence shown here is derived from an EMBL/GenBank/DDBJ whole genome shotgun (WGS) entry which is preliminary data.</text>
</comment>
<dbReference type="EMBL" id="MHTV01000018">
    <property type="protein sequence ID" value="OHA66981.1"/>
    <property type="molecule type" value="Genomic_DNA"/>
</dbReference>
<dbReference type="Pfam" id="PF13385">
    <property type="entry name" value="Laminin_G_3"/>
    <property type="match status" value="1"/>
</dbReference>
<dbReference type="InterPro" id="IPR013320">
    <property type="entry name" value="ConA-like_dom_sf"/>
</dbReference>
<dbReference type="PANTHER" id="PTHR42535:SF2">
    <property type="entry name" value="CHROMOSOME UNDETERMINED SCAFFOLD_146, WHOLE GENOME SHOTGUN SEQUENCE"/>
    <property type="match status" value="1"/>
</dbReference>
<dbReference type="Gene3D" id="2.60.120.200">
    <property type="match status" value="1"/>
</dbReference>
<reference evidence="1 2" key="1">
    <citation type="journal article" date="2016" name="Nat. Commun.">
        <title>Thousands of microbial genomes shed light on interconnected biogeochemical processes in an aquifer system.</title>
        <authorList>
            <person name="Anantharaman K."/>
            <person name="Brown C.T."/>
            <person name="Hug L.A."/>
            <person name="Sharon I."/>
            <person name="Castelle C.J."/>
            <person name="Probst A.J."/>
            <person name="Thomas B.C."/>
            <person name="Singh A."/>
            <person name="Wilkins M.J."/>
            <person name="Karaoz U."/>
            <person name="Brodie E.L."/>
            <person name="Williams K.H."/>
            <person name="Hubbard S.S."/>
            <person name="Banfield J.F."/>
        </authorList>
    </citation>
    <scope>NUCLEOTIDE SEQUENCE [LARGE SCALE GENOMIC DNA]</scope>
</reference>
<dbReference type="Proteomes" id="UP000178092">
    <property type="component" value="Unassembled WGS sequence"/>
</dbReference>
<dbReference type="SUPFAM" id="SSF49899">
    <property type="entry name" value="Concanavalin A-like lectins/glucanases"/>
    <property type="match status" value="1"/>
</dbReference>
<proteinExistence type="predicted"/>
<gene>
    <name evidence="1" type="ORF">A3C04_04350</name>
</gene>
<dbReference type="InterPro" id="IPR012902">
    <property type="entry name" value="N_methyl_site"/>
</dbReference>
<dbReference type="AlphaFoldDB" id="A0A1G2R4G4"/>
<dbReference type="NCBIfam" id="TIGR02532">
    <property type="entry name" value="IV_pilin_GFxxxE"/>
    <property type="match status" value="1"/>
</dbReference>
<evidence type="ECO:0000313" key="1">
    <source>
        <dbReference type="EMBL" id="OHA66981.1"/>
    </source>
</evidence>
<evidence type="ECO:0000313" key="2">
    <source>
        <dbReference type="Proteomes" id="UP000178092"/>
    </source>
</evidence>
<evidence type="ECO:0008006" key="3">
    <source>
        <dbReference type="Google" id="ProtNLM"/>
    </source>
</evidence>
<dbReference type="PROSITE" id="PS00409">
    <property type="entry name" value="PROKAR_NTER_METHYL"/>
    <property type="match status" value="1"/>
</dbReference>
<dbReference type="Pfam" id="PF07963">
    <property type="entry name" value="N_methyl"/>
    <property type="match status" value="1"/>
</dbReference>